<comment type="similarity">
    <text evidence="1">Belongs to the arginase family.</text>
</comment>
<comment type="caution">
    <text evidence="2">The sequence shown here is derived from an EMBL/GenBank/DDBJ whole genome shotgun (WGS) entry which is preliminary data.</text>
</comment>
<keyword evidence="3" id="KW-1185">Reference proteome</keyword>
<dbReference type="PROSITE" id="PS51409">
    <property type="entry name" value="ARGINASE_2"/>
    <property type="match status" value="1"/>
</dbReference>
<dbReference type="SUPFAM" id="SSF52768">
    <property type="entry name" value="Arginase/deacetylase"/>
    <property type="match status" value="1"/>
</dbReference>
<dbReference type="AlphaFoldDB" id="A0A916ZQ75"/>
<dbReference type="InterPro" id="IPR006035">
    <property type="entry name" value="Ureohydrolase"/>
</dbReference>
<proteinExistence type="inferred from homology"/>
<dbReference type="EMBL" id="BMGL01000004">
    <property type="protein sequence ID" value="GGE08890.1"/>
    <property type="molecule type" value="Genomic_DNA"/>
</dbReference>
<name>A0A916ZQ75_9FLAO</name>
<reference evidence="2 3" key="1">
    <citation type="journal article" date="2014" name="Int. J. Syst. Evol. Microbiol.">
        <title>Complete genome sequence of Corynebacterium casei LMG S-19264T (=DSM 44701T), isolated from a smear-ripened cheese.</title>
        <authorList>
            <consortium name="US DOE Joint Genome Institute (JGI-PGF)"/>
            <person name="Walter F."/>
            <person name="Albersmeier A."/>
            <person name="Kalinowski J."/>
            <person name="Ruckert C."/>
        </authorList>
    </citation>
    <scope>NUCLEOTIDE SEQUENCE [LARGE SCALE GENOMIC DNA]</scope>
    <source>
        <strain evidence="2 3">CGMCC 1.12925</strain>
    </source>
</reference>
<organism evidence="2 3">
    <name type="scientific">Psychroflexus salis</name>
    <dbReference type="NCBI Taxonomy" id="1526574"/>
    <lineage>
        <taxon>Bacteria</taxon>
        <taxon>Pseudomonadati</taxon>
        <taxon>Bacteroidota</taxon>
        <taxon>Flavobacteriia</taxon>
        <taxon>Flavobacteriales</taxon>
        <taxon>Flavobacteriaceae</taxon>
        <taxon>Psychroflexus</taxon>
    </lineage>
</organism>
<dbReference type="Proteomes" id="UP000599688">
    <property type="component" value="Unassembled WGS sequence"/>
</dbReference>
<dbReference type="GO" id="GO:0046872">
    <property type="term" value="F:metal ion binding"/>
    <property type="evidence" value="ECO:0007669"/>
    <property type="project" value="InterPro"/>
</dbReference>
<dbReference type="Pfam" id="PF00491">
    <property type="entry name" value="Arginase"/>
    <property type="match status" value="1"/>
</dbReference>
<evidence type="ECO:0000256" key="1">
    <source>
        <dbReference type="PROSITE-ProRule" id="PRU00742"/>
    </source>
</evidence>
<protein>
    <submittedName>
        <fullName evidence="2">Arginase</fullName>
    </submittedName>
</protein>
<evidence type="ECO:0000313" key="3">
    <source>
        <dbReference type="Proteomes" id="UP000599688"/>
    </source>
</evidence>
<evidence type="ECO:0000313" key="2">
    <source>
        <dbReference type="EMBL" id="GGE08890.1"/>
    </source>
</evidence>
<dbReference type="GO" id="GO:0016813">
    <property type="term" value="F:hydrolase activity, acting on carbon-nitrogen (but not peptide) bonds, in linear amidines"/>
    <property type="evidence" value="ECO:0007669"/>
    <property type="project" value="UniProtKB-ARBA"/>
</dbReference>
<dbReference type="CDD" id="cd09988">
    <property type="entry name" value="Formimidoylglutamase"/>
    <property type="match status" value="1"/>
</dbReference>
<dbReference type="Gene3D" id="3.40.800.10">
    <property type="entry name" value="Ureohydrolase domain"/>
    <property type="match status" value="1"/>
</dbReference>
<gene>
    <name evidence="2" type="primary">fjo29</name>
    <name evidence="2" type="ORF">GCM10010831_08090</name>
</gene>
<accession>A0A916ZQ75</accession>
<sequence>MEVFSFLEALPSSFTQQVQNFEPGCIGKDVQFFHEIEIENWSGFNIAILSVTDFNNDEAPNSDFYLHIRKHLYQLYKANWQKSILDLGNMPAGNKLSDSFFVLQEVQRELMRQDIVLIVLGGRQDLTYAQYRAYDNYKYMVNLVGIDAKFDIGDAEQPISDESYVSHMIVKKPYNLFNFSNIGYQTYYVKQEEKDLVEKLFFEAYRLGEATTNLAEMEPVLRDADLVSLDLNSLKASEIISKTHQMVNGFESKELCALARYSGLSHKNTSFGIYNLQKFENINTISQIAAQIIWYYIEGLHYRVLENPKLDKSKFIHYKVPINEEVLHFYESENTGRWWIEIPQFSGKQNKLTEVSFLPCNKNDYLLACDQTLPERWMRAKYKNEV</sequence>
<dbReference type="InterPro" id="IPR023696">
    <property type="entry name" value="Ureohydrolase_dom_sf"/>
</dbReference>
<dbReference type="RefSeq" id="WP_188405519.1">
    <property type="nucleotide sequence ID" value="NZ_BMGL01000004.1"/>
</dbReference>